<gene>
    <name evidence="1" type="ORF">MENTE1834_LOCUS10097</name>
</gene>
<keyword evidence="2" id="KW-1185">Reference proteome</keyword>
<protein>
    <submittedName>
        <fullName evidence="1">Uncharacterized protein</fullName>
    </submittedName>
</protein>
<proteinExistence type="predicted"/>
<evidence type="ECO:0000313" key="2">
    <source>
        <dbReference type="Proteomes" id="UP001497535"/>
    </source>
</evidence>
<organism evidence="1 2">
    <name type="scientific">Meloidogyne enterolobii</name>
    <name type="common">Root-knot nematode worm</name>
    <name type="synonym">Meloidogyne mayaguensis</name>
    <dbReference type="NCBI Taxonomy" id="390850"/>
    <lineage>
        <taxon>Eukaryota</taxon>
        <taxon>Metazoa</taxon>
        <taxon>Ecdysozoa</taxon>
        <taxon>Nematoda</taxon>
        <taxon>Chromadorea</taxon>
        <taxon>Rhabditida</taxon>
        <taxon>Tylenchina</taxon>
        <taxon>Tylenchomorpha</taxon>
        <taxon>Tylenchoidea</taxon>
        <taxon>Meloidogynidae</taxon>
        <taxon>Meloidogyninae</taxon>
        <taxon>Meloidogyne</taxon>
    </lineage>
</organism>
<comment type="caution">
    <text evidence="1">The sequence shown here is derived from an EMBL/GenBank/DDBJ whole genome shotgun (WGS) entry which is preliminary data.</text>
</comment>
<sequence length="412" mass="48178">MPSSRNKSYLLNIFDTPGHVNFSDECTAAFRLSDGVVIMVDVHEGMMLNTERLLRHAVQERLPITICLNKIDRLILELKLPPADAYAKLKFTLDQINNFVQTFGEEDIPLFSPLMGNVIFASGRYSICFSLQSFANIYSSKYRELDSIGFAKRLWGDMFYDPATRKFTRKQQFSSQTQAPRTFVHFILEPMYKLFSQVVGDVDTCLPKLQEHLGIKLTREEQKMNVRPLITLICQRFFGTFTAFVDLVVQNFKSPVENGPIKVQQCYTGEITRPLPMAVAKCDASVGFFYFITTFKYFYLLTRNLEFLKFSQFYFLKMLDLNNGEFIFRHFIFYYFSCRIKVELTSFLFDLITKILKFIYLRFEVITVLSLIQALGVYFSIPLIDWASNRAWASIRAWAFIFQYRNFIEDKK</sequence>
<evidence type="ECO:0000313" key="1">
    <source>
        <dbReference type="EMBL" id="CAK5039992.1"/>
    </source>
</evidence>
<accession>A0ACB0YBP8</accession>
<reference evidence="1" key="1">
    <citation type="submission" date="2023-11" db="EMBL/GenBank/DDBJ databases">
        <authorList>
            <person name="Poullet M."/>
        </authorList>
    </citation>
    <scope>NUCLEOTIDE SEQUENCE</scope>
    <source>
        <strain evidence="1">E1834</strain>
    </source>
</reference>
<dbReference type="Proteomes" id="UP001497535">
    <property type="component" value="Unassembled WGS sequence"/>
</dbReference>
<dbReference type="EMBL" id="CAVMJV010000009">
    <property type="protein sequence ID" value="CAK5039992.1"/>
    <property type="molecule type" value="Genomic_DNA"/>
</dbReference>
<name>A0ACB0YBP8_MELEN</name>